<dbReference type="InterPro" id="IPR014710">
    <property type="entry name" value="RmlC-like_jellyroll"/>
</dbReference>
<accession>A0A1N6GL91</accession>
<feature type="domain" description="DUF985" evidence="1">
    <location>
        <begin position="10"/>
        <end position="142"/>
    </location>
</feature>
<keyword evidence="3" id="KW-1185">Reference proteome</keyword>
<proteinExistence type="predicted"/>
<dbReference type="PANTHER" id="PTHR33387">
    <property type="entry name" value="RMLC-LIKE JELLY ROLL FOLD PROTEIN"/>
    <property type="match status" value="1"/>
</dbReference>
<name>A0A1N6GL91_9BACT</name>
<dbReference type="InterPro" id="IPR039935">
    <property type="entry name" value="YML079W-like"/>
</dbReference>
<dbReference type="EMBL" id="FSRC01000002">
    <property type="protein sequence ID" value="SIO08251.1"/>
    <property type="molecule type" value="Genomic_DNA"/>
</dbReference>
<dbReference type="InterPro" id="IPR009327">
    <property type="entry name" value="Cupin_DUF985"/>
</dbReference>
<dbReference type="OrthoDB" id="9798288at2"/>
<dbReference type="Proteomes" id="UP000185221">
    <property type="component" value="Unassembled WGS sequence"/>
</dbReference>
<dbReference type="InterPro" id="IPR011051">
    <property type="entry name" value="RmlC_Cupin_sf"/>
</dbReference>
<sequence length="162" mass="18279">MNVQDRIAHLAAQLELLPHPEGGFFKETYRSLDLVKSPNGERNLCTVIYFLLTSSNVSKFHRIQSDEHWFWHEGSPLTIHILDGGFHHQLSLGPVKTTSGSSPQHLVPAEKIFGSTVDEPDSYALVSCVVAPGFDFQDFELFSKEELIRDFPGNDEIIKRLT</sequence>
<dbReference type="RefSeq" id="WP_074226078.1">
    <property type="nucleotide sequence ID" value="NZ_FSRC01000002.1"/>
</dbReference>
<dbReference type="PANTHER" id="PTHR33387:SF3">
    <property type="entry name" value="DUF985 DOMAIN-CONTAINING PROTEIN"/>
    <property type="match status" value="1"/>
</dbReference>
<dbReference type="STRING" id="226505.SAMN05444394_3336"/>
<organism evidence="2 3">
    <name type="scientific">Algoriphagus halophilus</name>
    <dbReference type="NCBI Taxonomy" id="226505"/>
    <lineage>
        <taxon>Bacteria</taxon>
        <taxon>Pseudomonadati</taxon>
        <taxon>Bacteroidota</taxon>
        <taxon>Cytophagia</taxon>
        <taxon>Cytophagales</taxon>
        <taxon>Cyclobacteriaceae</taxon>
        <taxon>Algoriphagus</taxon>
    </lineage>
</organism>
<dbReference type="AlphaFoldDB" id="A0A1N6GL91"/>
<dbReference type="Gene3D" id="2.60.120.10">
    <property type="entry name" value="Jelly Rolls"/>
    <property type="match status" value="1"/>
</dbReference>
<protein>
    <recommendedName>
        <fullName evidence="1">DUF985 domain-containing protein</fullName>
    </recommendedName>
</protein>
<evidence type="ECO:0000313" key="2">
    <source>
        <dbReference type="EMBL" id="SIO08251.1"/>
    </source>
</evidence>
<gene>
    <name evidence="2" type="ORF">SAMN05444394_3336</name>
</gene>
<reference evidence="3" key="1">
    <citation type="submission" date="2016-11" db="EMBL/GenBank/DDBJ databases">
        <authorList>
            <person name="Varghese N."/>
            <person name="Submissions S."/>
        </authorList>
    </citation>
    <scope>NUCLEOTIDE SEQUENCE [LARGE SCALE GENOMIC DNA]</scope>
    <source>
        <strain evidence="3">DSM 15292</strain>
    </source>
</reference>
<dbReference type="SUPFAM" id="SSF51182">
    <property type="entry name" value="RmlC-like cupins"/>
    <property type="match status" value="1"/>
</dbReference>
<dbReference type="Pfam" id="PF06172">
    <property type="entry name" value="Cupin_5"/>
    <property type="match status" value="1"/>
</dbReference>
<evidence type="ECO:0000259" key="1">
    <source>
        <dbReference type="Pfam" id="PF06172"/>
    </source>
</evidence>
<dbReference type="CDD" id="cd06121">
    <property type="entry name" value="cupin_YML079wp"/>
    <property type="match status" value="1"/>
</dbReference>
<evidence type="ECO:0000313" key="3">
    <source>
        <dbReference type="Proteomes" id="UP000185221"/>
    </source>
</evidence>